<evidence type="ECO:0000313" key="3">
    <source>
        <dbReference type="Proteomes" id="UP001239462"/>
    </source>
</evidence>
<organism evidence="2 3">
    <name type="scientific">Roseiconus lacunae</name>
    <dbReference type="NCBI Taxonomy" id="2605694"/>
    <lineage>
        <taxon>Bacteria</taxon>
        <taxon>Pseudomonadati</taxon>
        <taxon>Planctomycetota</taxon>
        <taxon>Planctomycetia</taxon>
        <taxon>Pirellulales</taxon>
        <taxon>Pirellulaceae</taxon>
        <taxon>Roseiconus</taxon>
    </lineage>
</organism>
<accession>A0ABT7PSL1</accession>
<proteinExistence type="predicted"/>
<keyword evidence="3" id="KW-1185">Reference proteome</keyword>
<feature type="region of interest" description="Disordered" evidence="1">
    <location>
        <begin position="149"/>
        <end position="169"/>
    </location>
</feature>
<sequence length="169" mass="19439">MTKPTIEYRGQQFRMRRDFADYEEYSDTADPIAKQDHEKVTDAVRRATVPNTVASIDEMVRAIGDVKFPGFQSGTLVVKDKAQFGQYYGGHAMIPYTDFSRYFIFAQRDSHLELIHDAELETFPNVFHFAVSDETITYYRSNGETHEFTRNEDKAEPCIAPKARSQGFS</sequence>
<name>A0ABT7PSL1_9BACT</name>
<gene>
    <name evidence="2" type="ORF">QTN89_28785</name>
</gene>
<dbReference type="RefSeq" id="WP_289167609.1">
    <property type="nucleotide sequence ID" value="NZ_JASZZN010000075.1"/>
</dbReference>
<comment type="caution">
    <text evidence="2">The sequence shown here is derived from an EMBL/GenBank/DDBJ whole genome shotgun (WGS) entry which is preliminary data.</text>
</comment>
<reference evidence="2 3" key="1">
    <citation type="submission" date="2023-06" db="EMBL/GenBank/DDBJ databases">
        <title>Roseiconus lacunae JC819 isolated from Gulf of Mannar region, Tamil Nadu.</title>
        <authorList>
            <person name="Pk S."/>
            <person name="Ch S."/>
            <person name="Ch V.R."/>
        </authorList>
    </citation>
    <scope>NUCLEOTIDE SEQUENCE [LARGE SCALE GENOMIC DNA]</scope>
    <source>
        <strain evidence="2 3">JC819</strain>
    </source>
</reference>
<dbReference type="Proteomes" id="UP001239462">
    <property type="component" value="Unassembled WGS sequence"/>
</dbReference>
<evidence type="ECO:0000256" key="1">
    <source>
        <dbReference type="SAM" id="MobiDB-lite"/>
    </source>
</evidence>
<dbReference type="EMBL" id="JASZZN010000075">
    <property type="protein sequence ID" value="MDM4019483.1"/>
    <property type="molecule type" value="Genomic_DNA"/>
</dbReference>
<protein>
    <submittedName>
        <fullName evidence="2">Uncharacterized protein</fullName>
    </submittedName>
</protein>
<evidence type="ECO:0000313" key="2">
    <source>
        <dbReference type="EMBL" id="MDM4019483.1"/>
    </source>
</evidence>